<reference evidence="7" key="1">
    <citation type="submission" date="2020-10" db="EMBL/GenBank/DDBJ databases">
        <title>Microbiome of the Black Sea water column analyzed by genome centric metagenomics.</title>
        <authorList>
            <person name="Cabello-Yeves P.J."/>
            <person name="Callieri C."/>
            <person name="Picazo A."/>
            <person name="Mehrshad M."/>
            <person name="Haro-Moreno J.M."/>
            <person name="Roda-Garcia J."/>
            <person name="Dzembekova N."/>
            <person name="Slabakova V."/>
            <person name="Slabakova N."/>
            <person name="Moncheva S."/>
            <person name="Rodriguez-Valera F."/>
        </authorList>
    </citation>
    <scope>NUCLEOTIDE SEQUENCE</scope>
    <source>
        <strain evidence="7">BS307-5m-G50</strain>
    </source>
</reference>
<keyword evidence="4 5" id="KW-0472">Membrane</keyword>
<accession>A0A937IC63</accession>
<dbReference type="InterPro" id="IPR004837">
    <property type="entry name" value="NaCa_Exmemb"/>
</dbReference>
<evidence type="ECO:0000313" key="8">
    <source>
        <dbReference type="Proteomes" id="UP000711391"/>
    </source>
</evidence>
<dbReference type="PANTHER" id="PTHR10846">
    <property type="entry name" value="SODIUM/POTASSIUM/CALCIUM EXCHANGER"/>
    <property type="match status" value="1"/>
</dbReference>
<evidence type="ECO:0000256" key="3">
    <source>
        <dbReference type="ARBA" id="ARBA00022989"/>
    </source>
</evidence>
<dbReference type="PANTHER" id="PTHR10846:SF8">
    <property type="entry name" value="INNER MEMBRANE PROTEIN YRBG"/>
    <property type="match status" value="1"/>
</dbReference>
<dbReference type="GO" id="GO:0008273">
    <property type="term" value="F:calcium, potassium:sodium antiporter activity"/>
    <property type="evidence" value="ECO:0007669"/>
    <property type="project" value="TreeGrafter"/>
</dbReference>
<dbReference type="Gene3D" id="1.20.1420.30">
    <property type="entry name" value="NCX, central ion-binding region"/>
    <property type="match status" value="1"/>
</dbReference>
<keyword evidence="2 5" id="KW-0812">Transmembrane</keyword>
<feature type="transmembrane region" description="Helical" evidence="5">
    <location>
        <begin position="36"/>
        <end position="63"/>
    </location>
</feature>
<feature type="transmembrane region" description="Helical" evidence="5">
    <location>
        <begin position="161"/>
        <end position="183"/>
    </location>
</feature>
<feature type="transmembrane region" description="Helical" evidence="5">
    <location>
        <begin position="105"/>
        <end position="124"/>
    </location>
</feature>
<gene>
    <name evidence="7" type="ORF">ISQ64_00240</name>
</gene>
<dbReference type="InterPro" id="IPR044880">
    <property type="entry name" value="NCX_ion-bd_dom_sf"/>
</dbReference>
<keyword evidence="3 5" id="KW-1133">Transmembrane helix</keyword>
<dbReference type="GO" id="GO:0005262">
    <property type="term" value="F:calcium channel activity"/>
    <property type="evidence" value="ECO:0007669"/>
    <property type="project" value="TreeGrafter"/>
</dbReference>
<feature type="domain" description="Sodium/calcium exchanger membrane region" evidence="6">
    <location>
        <begin position="5"/>
        <end position="144"/>
    </location>
</feature>
<feature type="transmembrane region" description="Helical" evidence="5">
    <location>
        <begin position="265"/>
        <end position="284"/>
    </location>
</feature>
<comment type="caution">
    <text evidence="7">The sequence shown here is derived from an EMBL/GenBank/DDBJ whole genome shotgun (WGS) entry which is preliminary data.</text>
</comment>
<feature type="transmembrane region" description="Helical" evidence="5">
    <location>
        <begin position="228"/>
        <end position="253"/>
    </location>
</feature>
<dbReference type="EMBL" id="JADHQD010000001">
    <property type="protein sequence ID" value="MBL6817819.1"/>
    <property type="molecule type" value="Genomic_DNA"/>
</dbReference>
<feature type="domain" description="Sodium/calcium exchanger membrane region" evidence="6">
    <location>
        <begin position="165"/>
        <end position="308"/>
    </location>
</feature>
<dbReference type="GO" id="GO:0006874">
    <property type="term" value="P:intracellular calcium ion homeostasis"/>
    <property type="evidence" value="ECO:0007669"/>
    <property type="project" value="TreeGrafter"/>
</dbReference>
<comment type="subcellular location">
    <subcellularLocation>
        <location evidence="1">Membrane</location>
        <topology evidence="1">Multi-pass membrane protein</topology>
    </subcellularLocation>
</comment>
<feature type="transmembrane region" description="Helical" evidence="5">
    <location>
        <begin position="130"/>
        <end position="149"/>
    </location>
</feature>
<evidence type="ECO:0000313" key="7">
    <source>
        <dbReference type="EMBL" id="MBL6817819.1"/>
    </source>
</evidence>
<feature type="transmembrane region" description="Helical" evidence="5">
    <location>
        <begin position="195"/>
        <end position="216"/>
    </location>
</feature>
<dbReference type="AlphaFoldDB" id="A0A937IC63"/>
<evidence type="ECO:0000259" key="6">
    <source>
        <dbReference type="Pfam" id="PF01699"/>
    </source>
</evidence>
<feature type="transmembrane region" description="Helical" evidence="5">
    <location>
        <begin position="6"/>
        <end position="24"/>
    </location>
</feature>
<dbReference type="Pfam" id="PF01699">
    <property type="entry name" value="Na_Ca_ex"/>
    <property type="match status" value="2"/>
</dbReference>
<protein>
    <submittedName>
        <fullName evidence="7">Calcium/sodium antiporter</fullName>
    </submittedName>
</protein>
<name>A0A937IC63_9GAMM</name>
<feature type="transmembrane region" description="Helical" evidence="5">
    <location>
        <begin position="69"/>
        <end position="93"/>
    </location>
</feature>
<proteinExistence type="predicted"/>
<evidence type="ECO:0000256" key="1">
    <source>
        <dbReference type="ARBA" id="ARBA00004141"/>
    </source>
</evidence>
<evidence type="ECO:0000256" key="2">
    <source>
        <dbReference type="ARBA" id="ARBA00022692"/>
    </source>
</evidence>
<evidence type="ECO:0000256" key="4">
    <source>
        <dbReference type="ARBA" id="ARBA00023136"/>
    </source>
</evidence>
<feature type="transmembrane region" description="Helical" evidence="5">
    <location>
        <begin position="291"/>
        <end position="308"/>
    </location>
</feature>
<dbReference type="GO" id="GO:0005886">
    <property type="term" value="C:plasma membrane"/>
    <property type="evidence" value="ECO:0007669"/>
    <property type="project" value="TreeGrafter"/>
</dbReference>
<evidence type="ECO:0000256" key="5">
    <source>
        <dbReference type="SAM" id="Phobius"/>
    </source>
</evidence>
<dbReference type="NCBIfam" id="TIGR00367">
    <property type="entry name" value="calcium/sodium antiporter"/>
    <property type="match status" value="1"/>
</dbReference>
<dbReference type="Proteomes" id="UP000711391">
    <property type="component" value="Unassembled WGS sequence"/>
</dbReference>
<sequence length="314" mass="33952">MIIYSLFGLILSLAVLIWGADKFIDNSSLVAKKLGLSELTIGLTVVALGTSAPEIFVGISSVFNGTESIAMGTVVGSNISNIALIFGVSCIGLSLRPSKTNPYQFIPFFLAVIVLGLGLSDLKITKAESIEFLFVFAAFMYFTYIFRLPDKNETDEVNIKLGKTIFFLVVGLLALILGSNYAVLNAEKIAQMLNVPQLVIGLTIIAIGTSLPELAATISAITKNKNDMVIGNVIGSNLMNIALVVPIIGFFSNASFEPSLLSRDFIIMLIVSILFIVIAVTYSSEKINIKFIRFIGCIFVTGYVLYILNLSNIF</sequence>
<organism evidence="7 8">
    <name type="scientific">SAR86 cluster bacterium</name>
    <dbReference type="NCBI Taxonomy" id="2030880"/>
    <lineage>
        <taxon>Bacteria</taxon>
        <taxon>Pseudomonadati</taxon>
        <taxon>Pseudomonadota</taxon>
        <taxon>Gammaproteobacteria</taxon>
        <taxon>SAR86 cluster</taxon>
    </lineage>
</organism>
<dbReference type="InterPro" id="IPR004481">
    <property type="entry name" value="K/Na/Ca-exchanger"/>
</dbReference>